<dbReference type="InterPro" id="IPR036873">
    <property type="entry name" value="Rhodanese-like_dom_sf"/>
</dbReference>
<dbReference type="PROSITE" id="PS50011">
    <property type="entry name" value="PROTEIN_KINASE_DOM"/>
    <property type="match status" value="1"/>
</dbReference>
<evidence type="ECO:0000313" key="5">
    <source>
        <dbReference type="Proteomes" id="UP000887540"/>
    </source>
</evidence>
<dbReference type="InterPro" id="IPR011009">
    <property type="entry name" value="Kinase-like_dom_sf"/>
</dbReference>
<evidence type="ECO:0000259" key="3">
    <source>
        <dbReference type="PROSITE" id="PS50086"/>
    </source>
</evidence>
<dbReference type="GO" id="GO:0005524">
    <property type="term" value="F:ATP binding"/>
    <property type="evidence" value="ECO:0007669"/>
    <property type="project" value="InterPro"/>
</dbReference>
<organism evidence="5 6">
    <name type="scientific">Acrobeloides nanus</name>
    <dbReference type="NCBI Taxonomy" id="290746"/>
    <lineage>
        <taxon>Eukaryota</taxon>
        <taxon>Metazoa</taxon>
        <taxon>Ecdysozoa</taxon>
        <taxon>Nematoda</taxon>
        <taxon>Chromadorea</taxon>
        <taxon>Rhabditida</taxon>
        <taxon>Tylenchina</taxon>
        <taxon>Cephalobomorpha</taxon>
        <taxon>Cephaloboidea</taxon>
        <taxon>Cephalobidae</taxon>
        <taxon>Acrobeloides</taxon>
    </lineage>
</organism>
<dbReference type="Proteomes" id="UP000887540">
    <property type="component" value="Unplaced"/>
</dbReference>
<proteinExistence type="predicted"/>
<feature type="domain" description="Rhodanese" evidence="4">
    <location>
        <begin position="671"/>
        <end position="764"/>
    </location>
</feature>
<dbReference type="InterPro" id="IPR000719">
    <property type="entry name" value="Prot_kinase_dom"/>
</dbReference>
<dbReference type="Pfam" id="PF00566">
    <property type="entry name" value="RabGAP-TBC"/>
    <property type="match status" value="1"/>
</dbReference>
<keyword evidence="5" id="KW-1185">Reference proteome</keyword>
<evidence type="ECO:0000259" key="2">
    <source>
        <dbReference type="PROSITE" id="PS50011"/>
    </source>
</evidence>
<feature type="domain" description="Rab-GAP TBC" evidence="3">
    <location>
        <begin position="386"/>
        <end position="571"/>
    </location>
</feature>
<dbReference type="Gene3D" id="3.40.250.10">
    <property type="entry name" value="Rhodanese-like domain"/>
    <property type="match status" value="1"/>
</dbReference>
<reference evidence="6" key="1">
    <citation type="submission" date="2022-11" db="UniProtKB">
        <authorList>
            <consortium name="WormBaseParasite"/>
        </authorList>
    </citation>
    <scope>IDENTIFICATION</scope>
</reference>
<dbReference type="PROSITE" id="PS50206">
    <property type="entry name" value="RHODANESE_3"/>
    <property type="match status" value="1"/>
</dbReference>
<dbReference type="GO" id="GO:0005096">
    <property type="term" value="F:GTPase activator activity"/>
    <property type="evidence" value="ECO:0007669"/>
    <property type="project" value="UniProtKB-KW"/>
</dbReference>
<dbReference type="SMART" id="SM00220">
    <property type="entry name" value="S_TKc"/>
    <property type="match status" value="1"/>
</dbReference>
<dbReference type="PROSITE" id="PS50086">
    <property type="entry name" value="TBC_RABGAP"/>
    <property type="match status" value="1"/>
</dbReference>
<dbReference type="SMART" id="SM00164">
    <property type="entry name" value="TBC"/>
    <property type="match status" value="1"/>
</dbReference>
<accession>A0A914EHY9</accession>
<dbReference type="SUPFAM" id="SSF52821">
    <property type="entry name" value="Rhodanese/Cell cycle control phosphatase"/>
    <property type="match status" value="1"/>
</dbReference>
<dbReference type="PANTHER" id="PTHR22957:SF168">
    <property type="entry name" value="TBC DOMAIN-CONTAINING PROTEIN KINASE-LIKE PROTEIN"/>
    <property type="match status" value="1"/>
</dbReference>
<dbReference type="SUPFAM" id="SSF56112">
    <property type="entry name" value="Protein kinase-like (PK-like)"/>
    <property type="match status" value="1"/>
</dbReference>
<sequence>MVSEQFDITLRHSNFKKPTNEDFIFNIAYQLAEIINFCHKNLIIIGYLTMNSIVLESKISHELPSIKLSQYGYYYVSGNNADVDYVIGSPWYLSPERLAQLNNKCNAIYKSDIWAFGIILLEICLGKCLSDIWGIKQIISILSSLIRKTKEGSLLQPLIEAIRMASPNLQIEIELSIVSIIEECLQILPSQRISARNILDRLRILKPTTNFEIINMKNSCQNLTIQELEIQIKKSIKVKQCYERPLNELFFLWKLCGSSVENILINRGIIKLKQPPAHTLPFIIINNFRMFGNEDARKLDTTFSIYALPNRNLKSRLMSVSIENLCYSFELDLALGKRNTIELNSQSIFVRERDIDYQVLRMGQFSKLLRAYPYKKDFLLLESRKDIPPIYRGKVWAALLDVMDRARREFKQIDTITEQVSDRQLQVDIPRCHQYDELMTSPAAHYKLKILLKAWLSSHPNYVYWQGLDSLTAPFLILHFNDMPMAFGCLKSFVSRYLYNFFLRDNSAIIQEYLAVFMHILAFIDSELYTHLLKLEFRPELFAIPWFLTCFAHVLPLGKLMHLWDVLLLSDSSFGLFIGIAILIHLRNQLINSQFNDAILLFSDLPDISIDNILINSKKFYQDVPPSCTYRQHSSKFLREGFTPLSNLSYEELLNYHCPRISSQDLNKLVSQQLVLIIDVRPQLEYSVYSLPGSLNYPYTNYSSFEQAIQHIGTALETARLNEHVICFVDNVDLNCAKMISKECVTNGYNRICILDGGIKSIMTK</sequence>
<dbReference type="WBParaSite" id="ACRNAN_scaffold8420.g18642.t1">
    <property type="protein sequence ID" value="ACRNAN_scaffold8420.g18642.t1"/>
    <property type="gene ID" value="ACRNAN_scaffold8420.g18642"/>
</dbReference>
<dbReference type="GO" id="GO:0004672">
    <property type="term" value="F:protein kinase activity"/>
    <property type="evidence" value="ECO:0007669"/>
    <property type="project" value="InterPro"/>
</dbReference>
<dbReference type="Pfam" id="PF00581">
    <property type="entry name" value="Rhodanese"/>
    <property type="match status" value="1"/>
</dbReference>
<dbReference type="SUPFAM" id="SSF47923">
    <property type="entry name" value="Ypt/Rab-GAP domain of gyp1p"/>
    <property type="match status" value="2"/>
</dbReference>
<evidence type="ECO:0000313" key="6">
    <source>
        <dbReference type="WBParaSite" id="ACRNAN_scaffold8420.g18642.t1"/>
    </source>
</evidence>
<dbReference type="Gene3D" id="1.10.8.270">
    <property type="entry name" value="putative rabgap domain of human tbc1 domain family member 14 like domains"/>
    <property type="match status" value="1"/>
</dbReference>
<dbReference type="InterPro" id="IPR001763">
    <property type="entry name" value="Rhodanese-like_dom"/>
</dbReference>
<evidence type="ECO:0000256" key="1">
    <source>
        <dbReference type="ARBA" id="ARBA00022468"/>
    </source>
</evidence>
<dbReference type="FunFam" id="1.10.8.270:FF:000044">
    <property type="entry name" value="TBC Kinase homolog"/>
    <property type="match status" value="1"/>
</dbReference>
<evidence type="ECO:0000259" key="4">
    <source>
        <dbReference type="PROSITE" id="PS50206"/>
    </source>
</evidence>
<feature type="domain" description="Protein kinase" evidence="2">
    <location>
        <begin position="1"/>
        <end position="205"/>
    </location>
</feature>
<dbReference type="AlphaFoldDB" id="A0A914EHY9"/>
<name>A0A914EHY9_9BILA</name>
<dbReference type="Pfam" id="PF00069">
    <property type="entry name" value="Pkinase"/>
    <property type="match status" value="1"/>
</dbReference>
<dbReference type="PANTHER" id="PTHR22957">
    <property type="entry name" value="TBC1 DOMAIN FAMILY MEMBER GTPASE-ACTIVATING PROTEIN"/>
    <property type="match status" value="1"/>
</dbReference>
<keyword evidence="1" id="KW-0343">GTPase activation</keyword>
<dbReference type="Gene3D" id="1.10.472.80">
    <property type="entry name" value="Ypt/Rab-GAP domain of gyp1p, domain 3"/>
    <property type="match status" value="1"/>
</dbReference>
<dbReference type="InterPro" id="IPR000195">
    <property type="entry name" value="Rab-GAP-TBC_dom"/>
</dbReference>
<dbReference type="Gene3D" id="1.10.510.10">
    <property type="entry name" value="Transferase(Phosphotransferase) domain 1"/>
    <property type="match status" value="1"/>
</dbReference>
<dbReference type="InterPro" id="IPR035969">
    <property type="entry name" value="Rab-GAP_TBC_sf"/>
</dbReference>
<protein>
    <submittedName>
        <fullName evidence="6">TBC domain-containing protein kinase-like protein</fullName>
    </submittedName>
</protein>